<sequence>MPENDDLNDDLNQVLDELWAERAAFIESDGTDEERLALLDTSVRHHEALLDALADEAPEAIELHEGLGFLCQQRALLTDEGEDLLLSARHYAAVLDAAHPDSDLPLVRHSRAVSLMLHGRATRTRAELEEARAEFDTAVVEARRAGGERPSWAEDAAYKLVLCRALIWTMWQDEAQAAAAEAELGTLFAADPDVEEQLLPQYADFFGRVLYERGVVRSDAAAKDRGVRLLRRGLLEWDPERDGRLAATATVLAVAQQTRYRDDPDPERLRDVVLASRLVIGEEGTEKELRDMAVLMLGWARQMLAEHGPIDEGEGPDVSYEEVRDVYRSLMDGFQDGTLQPDYGEEGYFALINDAASPGRAKQGFDHVFQKWSELEPGSVEHSQGAAALLAHLPMFDPHGDQVSKEQKDTLTRAVLRAGPDDDPDWRRRAHAVAGGALLTEELAAGAGARLDEVLAHFDTADEGPGVGADLGLVRMMATVHRGQMSGTADDMAAGAEAWRQMRESPQLPPYARKLMDAQQSGYDALSASNAGDLPAVDRHIAELYAAVGTLAEDDTSWIELWTLLENACLGRAELADRLGAPPAPPLAGRPSVAELRRAAARLSRDHRAWVLGDGGIVRARRAGSAGDVERIREALALIEEGLALSDEGSDSWLRYSHTAGSVYCGLAAGERVPYRRTELLAKGIGLLEAATRQAAGPGHRLWAQAALALGRAYRTRGRTGDRATGRRYGLDALRGHAWAALLQSGTADAAEAARLATAMSLEVAAWCLADGAVEEAVQALDSCRGLVLHAATTASSVPELLERGGHGALAREWRATGASADLVPSALRRKALSALTADSPTRSGEGREEPEEPAAGGAGAARLLDTPAPGEIGDALKALGKDALVYLVPRSEDGGGVAVLVTSRGDVHHVPLPRLTEDAGPLREYEPPARAAGRDVGPVPGWGGAAPARPLRDQLDRLCSWAWYAAVRPLFDLFVVPDRPGRVPRLVLVPMGALGLVPWHAAWAPDAEGARRHAIEEAEISYAASARLLCEVAARPRTPHTGSALVVGNPTGDLRYAGEEADAVLGAFYPQARFLGLRTGDGTPQEVADWLREGGDGGAVLHLACHAAVEESRSSSAYLSLKGGELAAEQLTGTLRGQLGLVVLAACRSHVSGRGHNEAYSLAAAFLVAGARSVVGSLWPVPDDATSVLMFMTHYFLRREDEPPVRALRRAQLWMLDPARELPPELPPVLAARAAAIDPTDLSAWAGFTHLGQ</sequence>
<name>A0AAU2H0X7_9ACTN</name>
<dbReference type="InterPro" id="IPR024983">
    <property type="entry name" value="CHAT_dom"/>
</dbReference>
<dbReference type="AlphaFoldDB" id="A0AAU2H0X7"/>
<dbReference type="EMBL" id="CP108253">
    <property type="protein sequence ID" value="WTU40645.1"/>
    <property type="molecule type" value="Genomic_DNA"/>
</dbReference>
<accession>A0AAU2H0X7</accession>
<feature type="domain" description="CHAT" evidence="2">
    <location>
        <begin position="960"/>
        <end position="1254"/>
    </location>
</feature>
<reference evidence="3" key="1">
    <citation type="submission" date="2022-10" db="EMBL/GenBank/DDBJ databases">
        <title>The complete genomes of actinobacterial strains from the NBC collection.</title>
        <authorList>
            <person name="Joergensen T.S."/>
            <person name="Alvarez Arevalo M."/>
            <person name="Sterndorff E.B."/>
            <person name="Faurdal D."/>
            <person name="Vuksanovic O."/>
            <person name="Mourched A.-S."/>
            <person name="Charusanti P."/>
            <person name="Shaw S."/>
            <person name="Blin K."/>
            <person name="Weber T."/>
        </authorList>
    </citation>
    <scope>NUCLEOTIDE SEQUENCE</scope>
    <source>
        <strain evidence="3">NBC_00060</strain>
    </source>
</reference>
<gene>
    <name evidence="3" type="ORF">OHV25_14125</name>
</gene>
<dbReference type="Pfam" id="PF12770">
    <property type="entry name" value="CHAT"/>
    <property type="match status" value="1"/>
</dbReference>
<organism evidence="3">
    <name type="scientific">Streptomyces sp. NBC_00060</name>
    <dbReference type="NCBI Taxonomy" id="2975636"/>
    <lineage>
        <taxon>Bacteria</taxon>
        <taxon>Bacillati</taxon>
        <taxon>Actinomycetota</taxon>
        <taxon>Actinomycetes</taxon>
        <taxon>Kitasatosporales</taxon>
        <taxon>Streptomycetaceae</taxon>
        <taxon>Streptomyces</taxon>
    </lineage>
</organism>
<evidence type="ECO:0000256" key="1">
    <source>
        <dbReference type="SAM" id="MobiDB-lite"/>
    </source>
</evidence>
<protein>
    <submittedName>
        <fullName evidence="3">CHAT domain-containing protein</fullName>
    </submittedName>
</protein>
<proteinExistence type="predicted"/>
<evidence type="ECO:0000313" key="3">
    <source>
        <dbReference type="EMBL" id="WTU40645.1"/>
    </source>
</evidence>
<evidence type="ECO:0000259" key="2">
    <source>
        <dbReference type="Pfam" id="PF12770"/>
    </source>
</evidence>
<feature type="region of interest" description="Disordered" evidence="1">
    <location>
        <begin position="834"/>
        <end position="867"/>
    </location>
</feature>